<dbReference type="PROSITE" id="PS50191">
    <property type="entry name" value="CRAL_TRIO"/>
    <property type="match status" value="1"/>
</dbReference>
<reference evidence="8 9" key="1">
    <citation type="journal article" date="2016" name="Sci. Rep.">
        <title>The genome sequence of the outbreeding globe artichoke constructed de novo incorporating a phase-aware low-pass sequencing strategy of F1 progeny.</title>
        <authorList>
            <person name="Scaglione D."/>
            <person name="Reyes-Chin-Wo S."/>
            <person name="Acquadro A."/>
            <person name="Froenicke L."/>
            <person name="Portis E."/>
            <person name="Beitel C."/>
            <person name="Tirone M."/>
            <person name="Mauro R."/>
            <person name="Lo Monaco A."/>
            <person name="Mauromicale G."/>
            <person name="Faccioli P."/>
            <person name="Cattivelli L."/>
            <person name="Rieseberg L."/>
            <person name="Michelmore R."/>
            <person name="Lanteri S."/>
        </authorList>
    </citation>
    <scope>NUCLEOTIDE SEQUENCE [LARGE SCALE GENOMIC DNA]</scope>
    <source>
        <strain evidence="8">2C</strain>
    </source>
</reference>
<keyword evidence="3" id="KW-0813">Transport</keyword>
<keyword evidence="3" id="KW-0653">Protein transport</keyword>
<keyword evidence="6" id="KW-0732">Signal</keyword>
<dbReference type="SMART" id="SM00516">
    <property type="entry name" value="SEC14"/>
    <property type="match status" value="1"/>
</dbReference>
<keyword evidence="4" id="KW-0333">Golgi apparatus</keyword>
<dbReference type="AlphaFoldDB" id="A0A118JZB7"/>
<accession>A0A118JZB7</accession>
<dbReference type="GO" id="GO:0000139">
    <property type="term" value="C:Golgi membrane"/>
    <property type="evidence" value="ECO:0007669"/>
    <property type="project" value="UniProtKB-SubCell"/>
</dbReference>
<sequence>MYLCLLYLSLLLNLFWDFCVVLAKASLNSADWEGTSTYYECNEQNSDFEVSGEEKRSKIGTLKKAAKNASSKIQHSLRKRSRKKNNNQVSIPIEDVRDPEEVNAVASFRRMLVADELLPAKLDDYFTLLRLLMCQIPCRFLKARNFDIEKSKHMWVSMLQWRKAFGTDSIFELNSHVTVSLSGDIAFGTNRLTILFKMFLQDFDFKELNEVLQHYPQGYHGVDKEGRPIYIELLGQADPDKVMLVTTLERYVKYHVQGFERTTAIRFPACSVAAKRRITAGTTILDVQGMKLQQIDNDYYPETLGRMYIINAGPGFKMLWKAIQSFLDPKTRSKIHVLGHRYKSTLLEVIDSSELPEFLGGSCNCAEQGGCLQSDKGPWQDHNILQMVSSGKTKCSVQEISTLSREGITNDEDRSTVLKSSEASAAESASEIEEIAPKGTKCITDPRLAPVSEEYEKDIPVDRVVDERLKQETPLQESDIMGGYDWRLLIDLNNICITWGSCHIAGAQIATGRTRAHIWISLMSFLSLLTFIGTVGYQITNKLGVSVSNLAKKTILLMSKPTLEAQSPLVSPPLETDLSSAMEKLGELEAKVNSLQSRSVELPNDKEELLNAAVCRKETLLLTQDRSTSSFRVSRNQREIIVAYHHVERFRVILQTVHTTGGPPLSTGLLCRHPLAKMYL</sequence>
<dbReference type="Gramene" id="KVH98425">
    <property type="protein sequence ID" value="KVH98425"/>
    <property type="gene ID" value="Ccrd_023334"/>
</dbReference>
<protein>
    <submittedName>
        <fullName evidence="8">CRAL-TRIO domain-containing protein</fullName>
    </submittedName>
</protein>
<dbReference type="InterPro" id="IPR001251">
    <property type="entry name" value="CRAL-TRIO_dom"/>
</dbReference>
<dbReference type="Proteomes" id="UP000243975">
    <property type="component" value="Unassembled WGS sequence"/>
</dbReference>
<name>A0A118JZB7_CYNCS</name>
<comment type="caution">
    <text evidence="8">The sequence shown here is derived from an EMBL/GenBank/DDBJ whole genome shotgun (WGS) entry which is preliminary data.</text>
</comment>
<dbReference type="InterPro" id="IPR036273">
    <property type="entry name" value="CRAL/TRIO_N_dom_sf"/>
</dbReference>
<comment type="subcellular location">
    <subcellularLocation>
        <location evidence="1">Cell membrane</location>
        <topology evidence="1">Peripheral membrane protein</topology>
    </subcellularLocation>
    <subcellularLocation>
        <location evidence="2">Golgi apparatus membrane</location>
        <topology evidence="2">Peripheral membrane protein</topology>
    </subcellularLocation>
</comment>
<dbReference type="SUPFAM" id="SSF52087">
    <property type="entry name" value="CRAL/TRIO domain"/>
    <property type="match status" value="1"/>
</dbReference>
<evidence type="ECO:0000313" key="8">
    <source>
        <dbReference type="EMBL" id="KVH98425.1"/>
    </source>
</evidence>
<comment type="similarity">
    <text evidence="5">Belongs to the SFH family.</text>
</comment>
<dbReference type="GO" id="GO:0005886">
    <property type="term" value="C:plasma membrane"/>
    <property type="evidence" value="ECO:0007669"/>
    <property type="project" value="UniProtKB-SubCell"/>
</dbReference>
<evidence type="ECO:0000256" key="1">
    <source>
        <dbReference type="ARBA" id="ARBA00004202"/>
    </source>
</evidence>
<evidence type="ECO:0000256" key="3">
    <source>
        <dbReference type="ARBA" id="ARBA00022927"/>
    </source>
</evidence>
<dbReference type="Gene3D" id="1.10.8.20">
    <property type="entry name" value="N-terminal domain of phosphatidylinositol transfer protein sec14p"/>
    <property type="match status" value="1"/>
</dbReference>
<dbReference type="InterPro" id="IPR036865">
    <property type="entry name" value="CRAL-TRIO_dom_sf"/>
</dbReference>
<dbReference type="GO" id="GO:0015031">
    <property type="term" value="P:protein transport"/>
    <property type="evidence" value="ECO:0007669"/>
    <property type="project" value="UniProtKB-KW"/>
</dbReference>
<feature type="signal peptide" evidence="6">
    <location>
        <begin position="1"/>
        <end position="23"/>
    </location>
</feature>
<evidence type="ECO:0000259" key="7">
    <source>
        <dbReference type="PROSITE" id="PS50191"/>
    </source>
</evidence>
<dbReference type="Pfam" id="PF00650">
    <property type="entry name" value="CRAL_TRIO"/>
    <property type="match status" value="1"/>
</dbReference>
<evidence type="ECO:0000256" key="5">
    <source>
        <dbReference type="ARBA" id="ARBA00038020"/>
    </source>
</evidence>
<keyword evidence="9" id="KW-1185">Reference proteome</keyword>
<evidence type="ECO:0000256" key="4">
    <source>
        <dbReference type="ARBA" id="ARBA00023034"/>
    </source>
</evidence>
<evidence type="ECO:0000256" key="2">
    <source>
        <dbReference type="ARBA" id="ARBA00004395"/>
    </source>
</evidence>
<dbReference type="PANTHER" id="PTHR45657:SF5">
    <property type="entry name" value="PHOSPHATIDYLINOSITOL_PHOSPHATIDYLCHOLINE TRANSFER PROTEIN SFH6"/>
    <property type="match status" value="1"/>
</dbReference>
<dbReference type="Gene3D" id="3.40.525.10">
    <property type="entry name" value="CRAL-TRIO lipid binding domain"/>
    <property type="match status" value="1"/>
</dbReference>
<dbReference type="EMBL" id="LEKV01003798">
    <property type="protein sequence ID" value="KVH98425.1"/>
    <property type="molecule type" value="Genomic_DNA"/>
</dbReference>
<organism evidence="8 9">
    <name type="scientific">Cynara cardunculus var. scolymus</name>
    <name type="common">Globe artichoke</name>
    <name type="synonym">Cynara scolymus</name>
    <dbReference type="NCBI Taxonomy" id="59895"/>
    <lineage>
        <taxon>Eukaryota</taxon>
        <taxon>Viridiplantae</taxon>
        <taxon>Streptophyta</taxon>
        <taxon>Embryophyta</taxon>
        <taxon>Tracheophyta</taxon>
        <taxon>Spermatophyta</taxon>
        <taxon>Magnoliopsida</taxon>
        <taxon>eudicotyledons</taxon>
        <taxon>Gunneridae</taxon>
        <taxon>Pentapetalae</taxon>
        <taxon>asterids</taxon>
        <taxon>campanulids</taxon>
        <taxon>Asterales</taxon>
        <taxon>Asteraceae</taxon>
        <taxon>Carduoideae</taxon>
        <taxon>Cardueae</taxon>
        <taxon>Carduinae</taxon>
        <taxon>Cynara</taxon>
    </lineage>
</organism>
<evidence type="ECO:0000313" key="9">
    <source>
        <dbReference type="Proteomes" id="UP000243975"/>
    </source>
</evidence>
<dbReference type="SUPFAM" id="SSF46938">
    <property type="entry name" value="CRAL/TRIO N-terminal domain"/>
    <property type="match status" value="1"/>
</dbReference>
<proteinExistence type="inferred from homology"/>
<feature type="domain" description="CRAL-TRIO" evidence="7">
    <location>
        <begin position="207"/>
        <end position="367"/>
    </location>
</feature>
<gene>
    <name evidence="8" type="ORF">Ccrd_023334</name>
</gene>
<dbReference type="InterPro" id="IPR051026">
    <property type="entry name" value="PI/PC_transfer"/>
</dbReference>
<dbReference type="CDD" id="cd00170">
    <property type="entry name" value="SEC14"/>
    <property type="match status" value="1"/>
</dbReference>
<evidence type="ECO:0000256" key="6">
    <source>
        <dbReference type="SAM" id="SignalP"/>
    </source>
</evidence>
<feature type="chain" id="PRO_5007159816" evidence="6">
    <location>
        <begin position="24"/>
        <end position="680"/>
    </location>
</feature>
<dbReference type="PANTHER" id="PTHR45657">
    <property type="entry name" value="CRAL-TRIO DOMAIN-CONTAINING PROTEIN YKL091C-RELATED"/>
    <property type="match status" value="1"/>
</dbReference>